<dbReference type="RefSeq" id="WP_203939685.1">
    <property type="nucleotide sequence ID" value="NZ_BAAAGJ010000005.1"/>
</dbReference>
<protein>
    <recommendedName>
        <fullName evidence="2">DUF1616 domain-containing protein</fullName>
    </recommendedName>
</protein>
<keyword evidence="1" id="KW-0812">Transmembrane</keyword>
<proteinExistence type="predicted"/>
<feature type="transmembrane region" description="Helical" evidence="1">
    <location>
        <begin position="30"/>
        <end position="50"/>
    </location>
</feature>
<dbReference type="EMBL" id="BOOY01000027">
    <property type="protein sequence ID" value="GIJ04452.1"/>
    <property type="molecule type" value="Genomic_DNA"/>
</dbReference>
<gene>
    <name evidence="3" type="ORF">Sya03_38040</name>
</gene>
<accession>A0A8J4DJQ9</accession>
<evidence type="ECO:0000256" key="1">
    <source>
        <dbReference type="SAM" id="Phobius"/>
    </source>
</evidence>
<evidence type="ECO:0000259" key="2">
    <source>
        <dbReference type="Pfam" id="PF07760"/>
    </source>
</evidence>
<feature type="transmembrane region" description="Helical" evidence="1">
    <location>
        <begin position="152"/>
        <end position="174"/>
    </location>
</feature>
<feature type="transmembrane region" description="Helical" evidence="1">
    <location>
        <begin position="89"/>
        <end position="108"/>
    </location>
</feature>
<organism evidence="3 4">
    <name type="scientific">Spirilliplanes yamanashiensis</name>
    <dbReference type="NCBI Taxonomy" id="42233"/>
    <lineage>
        <taxon>Bacteria</taxon>
        <taxon>Bacillati</taxon>
        <taxon>Actinomycetota</taxon>
        <taxon>Actinomycetes</taxon>
        <taxon>Micromonosporales</taxon>
        <taxon>Micromonosporaceae</taxon>
        <taxon>Spirilliplanes</taxon>
    </lineage>
</organism>
<keyword evidence="1" id="KW-0472">Membrane</keyword>
<dbReference type="Pfam" id="PF07760">
    <property type="entry name" value="DUF1616"/>
    <property type="match status" value="1"/>
</dbReference>
<evidence type="ECO:0000313" key="4">
    <source>
        <dbReference type="Proteomes" id="UP000652013"/>
    </source>
</evidence>
<dbReference type="InterPro" id="IPR011674">
    <property type="entry name" value="DUF1616"/>
</dbReference>
<evidence type="ECO:0000313" key="3">
    <source>
        <dbReference type="EMBL" id="GIJ04452.1"/>
    </source>
</evidence>
<sequence>MNRLASRLALAVLALGSAAAVLYGPGPLVVAGGLLLAFLLPGLALTDLIVRRRTVTGVERAVLGPALSLALVVLGGLALHATGAGLTRASWAWLLAGTTLVALVGAAFRQRFSPDEAKVVAESAAGTGDTPLGGGVAVATGGPETTVGPGRFLLKALPLVLAAAVLGGAAWLSFDSVRQSTATPVTALSVEETGRAGVNNLRPVAVTVTGLVEASGPYRLTVAGSDGVVAEDRTIDVTAGTWTRTLLVPANDRIRIDLYRAGEAAPFRTTLLRRAV</sequence>
<dbReference type="Proteomes" id="UP000652013">
    <property type="component" value="Unassembled WGS sequence"/>
</dbReference>
<reference evidence="3" key="1">
    <citation type="submission" date="2021-01" db="EMBL/GenBank/DDBJ databases">
        <title>Whole genome shotgun sequence of Spirilliplanes yamanashiensis NBRC 15828.</title>
        <authorList>
            <person name="Komaki H."/>
            <person name="Tamura T."/>
        </authorList>
    </citation>
    <scope>NUCLEOTIDE SEQUENCE</scope>
    <source>
        <strain evidence="3">NBRC 15828</strain>
    </source>
</reference>
<keyword evidence="4" id="KW-1185">Reference proteome</keyword>
<comment type="caution">
    <text evidence="3">The sequence shown here is derived from an EMBL/GenBank/DDBJ whole genome shotgun (WGS) entry which is preliminary data.</text>
</comment>
<keyword evidence="1" id="KW-1133">Transmembrane helix</keyword>
<name>A0A8J4DJQ9_9ACTN</name>
<dbReference type="AlphaFoldDB" id="A0A8J4DJQ9"/>
<feature type="transmembrane region" description="Helical" evidence="1">
    <location>
        <begin position="62"/>
        <end position="83"/>
    </location>
</feature>
<feature type="domain" description="DUF1616" evidence="2">
    <location>
        <begin position="9"/>
        <end position="120"/>
    </location>
</feature>